<reference evidence="1 2" key="1">
    <citation type="submission" date="2018-10" db="EMBL/GenBank/DDBJ databases">
        <title>Isolation, diversity and antifungal activity of actinobacteria from wheat.</title>
        <authorList>
            <person name="Han C."/>
        </authorList>
    </citation>
    <scope>NUCLEOTIDE SEQUENCE [LARGE SCALE GENOMIC DNA]</scope>
    <source>
        <strain evidence="1 2">NEAU-YY56</strain>
    </source>
</reference>
<accession>A0A3M2J882</accession>
<dbReference type="Proteomes" id="UP000269289">
    <property type="component" value="Unassembled WGS sequence"/>
</dbReference>
<evidence type="ECO:0000313" key="1">
    <source>
        <dbReference type="EMBL" id="RMI09084.1"/>
    </source>
</evidence>
<proteinExistence type="predicted"/>
<dbReference type="AlphaFoldDB" id="A0A3M2J882"/>
<comment type="caution">
    <text evidence="1">The sequence shown here is derived from an EMBL/GenBank/DDBJ whole genome shotgun (WGS) entry which is preliminary data.</text>
</comment>
<dbReference type="EMBL" id="RFFI01000061">
    <property type="protein sequence ID" value="RMI09084.1"/>
    <property type="molecule type" value="Genomic_DNA"/>
</dbReference>
<protein>
    <submittedName>
        <fullName evidence="1">BMP family ABC transporter substrate-binding protein</fullName>
    </submittedName>
</protein>
<keyword evidence="2" id="KW-1185">Reference proteome</keyword>
<sequence>MLAVVGGPAPAVEQVVAAVTGQGAEVLPAATPASGDPESVLVAAADAEPDVVVVVGADLVDALDRVSSQRLGQQFLVVGAQLPEPTANVTAVVWPGADARWAVDAPTDAAVLLPRVAEATVAGLASVADGDGDRATVLTLD</sequence>
<name>A0A3M2J882_9CELL</name>
<dbReference type="OrthoDB" id="4824377at2"/>
<gene>
    <name evidence="1" type="ORF">EBM89_11835</name>
</gene>
<evidence type="ECO:0000313" key="2">
    <source>
        <dbReference type="Proteomes" id="UP000269289"/>
    </source>
</evidence>
<organism evidence="1 2">
    <name type="scientific">Cellulomonas triticagri</name>
    <dbReference type="NCBI Taxonomy" id="2483352"/>
    <lineage>
        <taxon>Bacteria</taxon>
        <taxon>Bacillati</taxon>
        <taxon>Actinomycetota</taxon>
        <taxon>Actinomycetes</taxon>
        <taxon>Micrococcales</taxon>
        <taxon>Cellulomonadaceae</taxon>
        <taxon>Cellulomonas</taxon>
    </lineage>
</organism>